<evidence type="ECO:0000256" key="8">
    <source>
        <dbReference type="ARBA" id="ARBA00023211"/>
    </source>
</evidence>
<evidence type="ECO:0000256" key="9">
    <source>
        <dbReference type="ARBA" id="ARBA00047746"/>
    </source>
</evidence>
<evidence type="ECO:0000256" key="6">
    <source>
        <dbReference type="ARBA" id="ARBA00022800"/>
    </source>
</evidence>
<evidence type="ECO:0000256" key="1">
    <source>
        <dbReference type="ARBA" id="ARBA00001936"/>
    </source>
</evidence>
<dbReference type="InterPro" id="IPR001233">
    <property type="entry name" value="RtcB"/>
</dbReference>
<comment type="caution">
    <text evidence="10">The sequence shown here is derived from an EMBL/GenBank/DDBJ whole genome shotgun (WGS) entry which is preliminary data.</text>
</comment>
<dbReference type="PANTHER" id="PTHR43749">
    <property type="entry name" value="RNA-SPLICING LIGASE RTCB"/>
    <property type="match status" value="1"/>
</dbReference>
<sequence length="468" mass="50261">MKKIRGGDVRAAGVPDGPAMGVALSCIPRAVKALGRDAALERLADVAAAPDAHGDDEYFAPVAQRLVADAREAARRFVEREAPAPLANYCEDAEAGALDQMRNSLRLPSALRGALMPDAHRGYGLPIGGVLETEGTVIPYAVGVDIACRMKLSVLDVEPEALDSGAALEQALLTQTQFGTGAKLRKRADHDAMHDERWRLTPLATRLRDKAADQLGTSGSGNHFVEFGLLTLPEADLGLPAGRYVALLSHSGSRGAGAQIASHYSKLARELHPELPKELSYLSWLDLDHDSGREYLQLMRLMGEYASACHAVIHERVTGHLKAEVLAGVENHHNFAWTAERDGREVVVHRKGATPAAAGELGVIPGSMAAPGFVVRGKGAPDSIESASHGAGRRMSRTAATQQFNWQMVRPLLRERGVKVLSAGIDENPFAYKDIEAVMAAQTDLVDVIARFDPRIVRMADAGERPED</sequence>
<keyword evidence="6" id="KW-0692">RNA repair</keyword>
<evidence type="ECO:0000256" key="2">
    <source>
        <dbReference type="ARBA" id="ARBA00012726"/>
    </source>
</evidence>
<dbReference type="Proteomes" id="UP001147700">
    <property type="component" value="Unassembled WGS sequence"/>
</dbReference>
<evidence type="ECO:0000256" key="5">
    <source>
        <dbReference type="ARBA" id="ARBA00022741"/>
    </source>
</evidence>
<organism evidence="10 11">
    <name type="scientific">Solirubrobacter deserti</name>
    <dbReference type="NCBI Taxonomy" id="2282478"/>
    <lineage>
        <taxon>Bacteria</taxon>
        <taxon>Bacillati</taxon>
        <taxon>Actinomycetota</taxon>
        <taxon>Thermoleophilia</taxon>
        <taxon>Solirubrobacterales</taxon>
        <taxon>Solirubrobacteraceae</taxon>
        <taxon>Solirubrobacter</taxon>
    </lineage>
</organism>
<dbReference type="EC" id="6.5.1.8" evidence="2"/>
<comment type="cofactor">
    <cofactor evidence="1">
        <name>Mn(2+)</name>
        <dbReference type="ChEBI" id="CHEBI:29035"/>
    </cofactor>
</comment>
<evidence type="ECO:0000313" key="10">
    <source>
        <dbReference type="EMBL" id="MDA0139901.1"/>
    </source>
</evidence>
<evidence type="ECO:0000256" key="7">
    <source>
        <dbReference type="ARBA" id="ARBA00023134"/>
    </source>
</evidence>
<accession>A0ABT4RMW8</accession>
<dbReference type="InterPro" id="IPR052915">
    <property type="entry name" value="RtcB-like"/>
</dbReference>
<reference evidence="10" key="1">
    <citation type="submission" date="2022-10" db="EMBL/GenBank/DDBJ databases">
        <title>The WGS of Solirubrobacter sp. CPCC 204708.</title>
        <authorList>
            <person name="Jiang Z."/>
        </authorList>
    </citation>
    <scope>NUCLEOTIDE SEQUENCE</scope>
    <source>
        <strain evidence="10">CPCC 204708</strain>
    </source>
</reference>
<dbReference type="EMBL" id="JAPCID010000031">
    <property type="protein sequence ID" value="MDA0139901.1"/>
    <property type="molecule type" value="Genomic_DNA"/>
</dbReference>
<dbReference type="SUPFAM" id="SSF103365">
    <property type="entry name" value="Hypothetical protein PH1602"/>
    <property type="match status" value="1"/>
</dbReference>
<evidence type="ECO:0000313" key="11">
    <source>
        <dbReference type="Proteomes" id="UP001147700"/>
    </source>
</evidence>
<protein>
    <recommendedName>
        <fullName evidence="2">3'-phosphate/5'-hydroxy nucleic acid ligase</fullName>
        <ecNumber evidence="2">6.5.1.8</ecNumber>
    </recommendedName>
</protein>
<proteinExistence type="predicted"/>
<dbReference type="Pfam" id="PF01139">
    <property type="entry name" value="RtcB"/>
    <property type="match status" value="1"/>
</dbReference>
<keyword evidence="11" id="KW-1185">Reference proteome</keyword>
<dbReference type="InterPro" id="IPR036025">
    <property type="entry name" value="RtcB-like_sf"/>
</dbReference>
<gene>
    <name evidence="10" type="ORF">OJ962_20530</name>
</gene>
<keyword evidence="3" id="KW-0436">Ligase</keyword>
<dbReference type="PANTHER" id="PTHR43749:SF2">
    <property type="entry name" value="RNA-SPLICING LIGASE RTCB"/>
    <property type="match status" value="1"/>
</dbReference>
<comment type="catalytic activity">
    <reaction evidence="9">
        <text>a 3'-end 3'-phospho-ribonucleotide-RNA + a 5'-end dephospho-ribonucleoside-RNA + GTP = a ribonucleotidyl-ribonucleotide-RNA + GMP + diphosphate</text>
        <dbReference type="Rhea" id="RHEA:68076"/>
        <dbReference type="Rhea" id="RHEA-COMP:10463"/>
        <dbReference type="Rhea" id="RHEA-COMP:13936"/>
        <dbReference type="Rhea" id="RHEA-COMP:17355"/>
        <dbReference type="ChEBI" id="CHEBI:33019"/>
        <dbReference type="ChEBI" id="CHEBI:37565"/>
        <dbReference type="ChEBI" id="CHEBI:58115"/>
        <dbReference type="ChEBI" id="CHEBI:83062"/>
        <dbReference type="ChEBI" id="CHEBI:138284"/>
        <dbReference type="ChEBI" id="CHEBI:173118"/>
        <dbReference type="EC" id="6.5.1.8"/>
    </reaction>
</comment>
<evidence type="ECO:0000256" key="4">
    <source>
        <dbReference type="ARBA" id="ARBA00022723"/>
    </source>
</evidence>
<name>A0ABT4RMW8_9ACTN</name>
<dbReference type="RefSeq" id="WP_202952583.1">
    <property type="nucleotide sequence ID" value="NZ_JAPCID010000031.1"/>
</dbReference>
<keyword evidence="7" id="KW-0342">GTP-binding</keyword>
<keyword evidence="8" id="KW-0464">Manganese</keyword>
<evidence type="ECO:0000256" key="3">
    <source>
        <dbReference type="ARBA" id="ARBA00022598"/>
    </source>
</evidence>
<keyword evidence="4" id="KW-0479">Metal-binding</keyword>
<dbReference type="Gene3D" id="3.90.1860.10">
    <property type="entry name" value="tRNA-splicing ligase RtcB"/>
    <property type="match status" value="1"/>
</dbReference>
<keyword evidence="5" id="KW-0547">Nucleotide-binding</keyword>